<feature type="compositionally biased region" description="Polar residues" evidence="8">
    <location>
        <begin position="1509"/>
        <end position="1523"/>
    </location>
</feature>
<proteinExistence type="inferred from homology"/>
<name>A0ABQ6MEU2_9STRA</name>
<accession>A0ABQ6MEU2</accession>
<feature type="region of interest" description="Disordered" evidence="8">
    <location>
        <begin position="1500"/>
        <end position="1526"/>
    </location>
</feature>
<evidence type="ECO:0000256" key="1">
    <source>
        <dbReference type="ARBA" id="ARBA00004592"/>
    </source>
</evidence>
<dbReference type="InterPro" id="IPR000225">
    <property type="entry name" value="Armadillo"/>
</dbReference>
<evidence type="ECO:0000256" key="2">
    <source>
        <dbReference type="ARBA" id="ARBA00005462"/>
    </source>
</evidence>
<feature type="compositionally biased region" description="Basic and acidic residues" evidence="8">
    <location>
        <begin position="1267"/>
        <end position="1278"/>
    </location>
</feature>
<protein>
    <recommendedName>
        <fullName evidence="7">Vacuolar protein 8</fullName>
    </recommendedName>
</protein>
<dbReference type="SUPFAM" id="SSF48371">
    <property type="entry name" value="ARM repeat"/>
    <property type="match status" value="4"/>
</dbReference>
<dbReference type="Proteomes" id="UP001165060">
    <property type="component" value="Unassembled WGS sequence"/>
</dbReference>
<feature type="region of interest" description="Disordered" evidence="8">
    <location>
        <begin position="1398"/>
        <end position="1457"/>
    </location>
</feature>
<feature type="compositionally biased region" description="Basic and acidic residues" evidence="8">
    <location>
        <begin position="1288"/>
        <end position="1306"/>
    </location>
</feature>
<dbReference type="PANTHER" id="PTHR47249">
    <property type="entry name" value="VACUOLAR PROTEIN 8"/>
    <property type="match status" value="1"/>
</dbReference>
<feature type="region of interest" description="Disordered" evidence="8">
    <location>
        <begin position="1330"/>
        <end position="1350"/>
    </location>
</feature>
<gene>
    <name evidence="9" type="ORF">TeGR_g14090</name>
</gene>
<evidence type="ECO:0000256" key="8">
    <source>
        <dbReference type="SAM" id="MobiDB-lite"/>
    </source>
</evidence>
<dbReference type="EMBL" id="BRYB01002719">
    <property type="protein sequence ID" value="GMI24516.1"/>
    <property type="molecule type" value="Genomic_DNA"/>
</dbReference>
<evidence type="ECO:0000313" key="10">
    <source>
        <dbReference type="Proteomes" id="UP001165060"/>
    </source>
</evidence>
<keyword evidence="10" id="KW-1185">Reference proteome</keyword>
<evidence type="ECO:0000313" key="9">
    <source>
        <dbReference type="EMBL" id="GMI24516.1"/>
    </source>
</evidence>
<comment type="subcellular location">
    <subcellularLocation>
        <location evidence="1">Vacuole membrane</location>
        <topology evidence="1">Lipid-anchor</topology>
    </subcellularLocation>
</comment>
<feature type="region of interest" description="Disordered" evidence="8">
    <location>
        <begin position="63"/>
        <end position="109"/>
    </location>
</feature>
<feature type="compositionally biased region" description="Basic and acidic residues" evidence="8">
    <location>
        <begin position="66"/>
        <end position="89"/>
    </location>
</feature>
<dbReference type="SMART" id="SM00185">
    <property type="entry name" value="ARM"/>
    <property type="match status" value="15"/>
</dbReference>
<organism evidence="9 10">
    <name type="scientific">Tetraparma gracilis</name>
    <dbReference type="NCBI Taxonomy" id="2962635"/>
    <lineage>
        <taxon>Eukaryota</taxon>
        <taxon>Sar</taxon>
        <taxon>Stramenopiles</taxon>
        <taxon>Ochrophyta</taxon>
        <taxon>Bolidophyceae</taxon>
        <taxon>Parmales</taxon>
        <taxon>Triparmaceae</taxon>
        <taxon>Tetraparma</taxon>
    </lineage>
</organism>
<feature type="region of interest" description="Disordered" evidence="8">
    <location>
        <begin position="1214"/>
        <end position="1233"/>
    </location>
</feature>
<reference evidence="9 10" key="1">
    <citation type="journal article" date="2023" name="Commun. Biol.">
        <title>Genome analysis of Parmales, the sister group of diatoms, reveals the evolutionary specialization of diatoms from phago-mixotrophs to photoautotrophs.</title>
        <authorList>
            <person name="Ban H."/>
            <person name="Sato S."/>
            <person name="Yoshikawa S."/>
            <person name="Yamada K."/>
            <person name="Nakamura Y."/>
            <person name="Ichinomiya M."/>
            <person name="Sato N."/>
            <person name="Blanc-Mathieu R."/>
            <person name="Endo H."/>
            <person name="Kuwata A."/>
            <person name="Ogata H."/>
        </authorList>
    </citation>
    <scope>NUCLEOTIDE SEQUENCE [LARGE SCALE GENOMIC DNA]</scope>
</reference>
<sequence length="1546" mass="166410">MKTPKKSPKKSPSKTKNPFATTTAPPVDALAGMTKIQGLFKPYKGDLFGTQGDHSSGLMYLSRMNVNDDPKKQMEVAEEERKRREKMELLEDSGEDDERRDSRGSDAKNLHLRDKKRRFAISLATLASNPAKRMGIVEDGAILTLVKLSRQPDRQTQLSCAAAFNSLASSPETRVAMLTQGAVGAVVSLSMSALRKIKNDCARALCNLAASPGTEEELVRLGAVGALLGVSTSSIQLMEVVLMALLNLSCVDERYARIDEVNDAVLHLSTFSMNVRMERMLVSCICNLTALKNNQARLVEEGVVRLLTRVSRLAPLATQRLCAHAFCNLSSCSRSRGKMTDQRVVPTLLEMVKSSSTATSGSDNEIKKQCAITVSRLAMDVTCREKVVQQGAVAAIVEMCVKRDSTSKADDVETDRVCAAALNMLSLDGDSSDRLIAEGAVPALLMLIETGDALVCQDCAHCLCVLFQYEAGVDEMIDNGAVDALIKLADPTVDSTSGNCALALYNLLSHEEASRIAGKGILSALVNLSHSPSEITKRTCAAALWELTSLQGSDPAELIPALIQMLKDNLSDTTGSHSEINGDCAGALYNLAQDVRNCDIMMQHNCLEPLLGLVQKESFATRVQCGAILSRLSFEKKNRGAMATPGFLKSLFELANIEPDMSVENASIRVLKTQQRMVNAIYNISCDADSRKLLLDESQIEVSAAKFLTFFQTKPAEHIRRGCAAALCNLLSDAGTEYDIMQCGAVSSLLITALVASDKEETKNICCKCLYNLLSDEKCHKPMVDEGVLWGFAALCKSSTNPNELVKDVVTTRMCSRAFCNLSCNFTPQLLESTTCVKTLFWLSAVEDPESQEFAVRGILNMLSEITATNVTTASSAVNYLTKLCAADANGEIENTQIHGLCILAFCIVSQFPAARKEMRVHESLYAINFDIVKMDPELSYAFAATVCNMSLEAESRKAVIDQGVLPNMLELALSVEERTVLVVARSLYYCTCDRDNLRRIEGTGIVEAIQELLLSECCLQNELMHTFLSSSLFNLATEPDYHLNIVNKDAVQMVRVLWENGNDEIKRVCALTAANLSCGIVNSAKIVGQQGTDMIVKLALTDDLKERDGMWCVAALRNLLSTSANHRPMLAEGVVDALVRLAEHSHSFISLNSAAALRTMTYNQATRAALIEKNAINVIIDDSGSGKGNQHDDDDLKINNSLLQKIEAESWANGSRGIQREGRAEELDQPDLRAGLSAENPVLIEVPVLYMGWDKVQHFAQMEEPTLERSASKRVDEGGGGGSPAGKDADEKEGGIKHIKMKEPEVEQQVPTKTCPKMECELSVLMGDDKKKAGDATPAESNAEKEEAVQEEAADAGFLASIGEGVAAAGAGEELMGGVAGEVVYKRHRGTEASFDIGDGDIMSLGSKEGEGGEQEGNDSSIDDLIYTLGGGNRRETGVSLSPDAGEGDEGEGGGSFLPQIAITPMAGGRGSFAFDGAGGEGAGGSAAATPVAAAAAGGKAGARKTMRTSTTNKSRSQSVMRRQTAVANHDYKTLEDKLGKFKDA</sequence>
<feature type="compositionally biased region" description="Basic and acidic residues" evidence="8">
    <location>
        <begin position="97"/>
        <end position="109"/>
    </location>
</feature>
<keyword evidence="4" id="KW-0677">Repeat</keyword>
<keyword evidence="6" id="KW-0449">Lipoprotein</keyword>
<dbReference type="PANTHER" id="PTHR47249:SF1">
    <property type="entry name" value="VACUOLAR PROTEIN 8"/>
    <property type="match status" value="1"/>
</dbReference>
<dbReference type="InterPro" id="IPR011989">
    <property type="entry name" value="ARM-like"/>
</dbReference>
<evidence type="ECO:0000256" key="6">
    <source>
        <dbReference type="ARBA" id="ARBA00023288"/>
    </source>
</evidence>
<evidence type="ECO:0000256" key="4">
    <source>
        <dbReference type="ARBA" id="ARBA00022737"/>
    </source>
</evidence>
<feature type="region of interest" description="Disordered" evidence="8">
    <location>
        <begin position="1265"/>
        <end position="1315"/>
    </location>
</feature>
<comment type="caution">
    <text evidence="9">The sequence shown here is derived from an EMBL/GenBank/DDBJ whole genome shotgun (WGS) entry which is preliminary data.</text>
</comment>
<evidence type="ECO:0000256" key="5">
    <source>
        <dbReference type="ARBA" id="ARBA00023136"/>
    </source>
</evidence>
<keyword evidence="3" id="KW-0926">Vacuole</keyword>
<dbReference type="InterPro" id="IPR016024">
    <property type="entry name" value="ARM-type_fold"/>
</dbReference>
<dbReference type="Gene3D" id="1.25.10.10">
    <property type="entry name" value="Leucine-rich Repeat Variant"/>
    <property type="match status" value="4"/>
</dbReference>
<feature type="region of interest" description="Disordered" evidence="8">
    <location>
        <begin position="1"/>
        <end position="26"/>
    </location>
</feature>
<evidence type="ECO:0000256" key="7">
    <source>
        <dbReference type="ARBA" id="ARBA00026209"/>
    </source>
</evidence>
<evidence type="ECO:0000256" key="3">
    <source>
        <dbReference type="ARBA" id="ARBA00022554"/>
    </source>
</evidence>
<keyword evidence="5" id="KW-0472">Membrane</keyword>
<feature type="compositionally biased region" description="Basic residues" evidence="8">
    <location>
        <begin position="1"/>
        <end position="13"/>
    </location>
</feature>
<dbReference type="InterPro" id="IPR045156">
    <property type="entry name" value="Vac8"/>
</dbReference>
<comment type="similarity">
    <text evidence="2">Belongs to the beta-catenin family.</text>
</comment>